<organism evidence="3 4">
    <name type="scientific">Parathermosynechococcus lividus PCC 6715</name>
    <dbReference type="NCBI Taxonomy" id="1917166"/>
    <lineage>
        <taxon>Bacteria</taxon>
        <taxon>Bacillati</taxon>
        <taxon>Cyanobacteriota</taxon>
        <taxon>Cyanophyceae</taxon>
        <taxon>Acaryochloridales</taxon>
        <taxon>Thermosynechococcaceae</taxon>
        <taxon>Parathermosynechococcus</taxon>
    </lineage>
</organism>
<dbReference type="RefSeq" id="WP_099798415.1">
    <property type="nucleotide sequence ID" value="NZ_CP018092.1"/>
</dbReference>
<sequence length="393" mass="41241">MSETRLLEVARQGDPRAISTLLNAVLLPKRVKADVTRQGCTLAVTLHSEKMLNQGAAVTLIRTALEKLHLPDTDQVVIESRVLGAPLWDAEVILRSPAVATAQSLELPSQTIELPAASSSPLPPVADPWQSTPDTPPPAASEAADGSALEMAPSPQDTPDAPTLMDLIAAFVESTAPDEPIAPVNEPEPLPEQASNATTAPLEQTATIAGDHDLIAEVAEPESVDTVAVAPEATEPQASASAYPPLGDPWLEADPNPLPEAASSPAIAPETPPEPDTGASATNDTANYTIPTIEKVPRDGQSKVAGIAGMVMGLGFCATGLGTVIGLPMVVGGMWMLGDEDVWRGECPHCQQALKVPVGKLWRFSCPNCQGLIEIKHGRFYARETPTHPTHES</sequence>
<reference evidence="4" key="2">
    <citation type="journal article" date="2022" name="Front. Microbiol.">
        <title>Comparative Genomic Analysis Revealed Distinct Molecular Components and Organization of CO2-Concentrating Mechanism in Thermophilic Cyanobacteria.</title>
        <authorList>
            <person name="Tang J."/>
            <person name="Zhou H."/>
            <person name="Yao D."/>
            <person name="Riaz S."/>
            <person name="You D."/>
            <person name="Klepacz-Smolka A."/>
            <person name="Daroch M."/>
        </authorList>
    </citation>
    <scope>NUCLEOTIDE SEQUENCE [LARGE SCALE GENOMIC DNA]</scope>
    <source>
        <strain evidence="4">PCC 6715</strain>
    </source>
</reference>
<reference evidence="3 4" key="1">
    <citation type="submission" date="2016-11" db="EMBL/GenBank/DDBJ databases">
        <title>Complete genome sequence of thermophilic cyanobacteria strain Synechococcus sp. PCC6715.</title>
        <authorList>
            <person name="Tang J."/>
            <person name="Daroch M."/>
            <person name="Liang Y."/>
            <person name="Jiang D."/>
            <person name="Shah M."/>
        </authorList>
    </citation>
    <scope>NUCLEOTIDE SEQUENCE [LARGE SCALE GENOMIC DNA]</scope>
    <source>
        <strain evidence="3 4">PCC 6715</strain>
    </source>
</reference>
<feature type="region of interest" description="Disordered" evidence="1">
    <location>
        <begin position="178"/>
        <end position="198"/>
    </location>
</feature>
<dbReference type="EMBL" id="CP018092">
    <property type="protein sequence ID" value="ATS18060.1"/>
    <property type="molecule type" value="Genomic_DNA"/>
</dbReference>
<gene>
    <name evidence="3" type="ORF">BRW62_04070</name>
</gene>
<accession>A0A2D2Q0L9</accession>
<name>A0A2D2Q0L9_PARLV</name>
<feature type="transmembrane region" description="Helical" evidence="2">
    <location>
        <begin position="304"/>
        <end position="327"/>
    </location>
</feature>
<keyword evidence="2" id="KW-1133">Transmembrane helix</keyword>
<keyword evidence="4" id="KW-1185">Reference proteome</keyword>
<keyword evidence="2" id="KW-0812">Transmembrane</keyword>
<dbReference type="AlphaFoldDB" id="A0A2D2Q0L9"/>
<feature type="compositionally biased region" description="Polar residues" evidence="1">
    <location>
        <begin position="279"/>
        <end position="290"/>
    </location>
</feature>
<feature type="compositionally biased region" description="Low complexity" evidence="1">
    <location>
        <begin position="259"/>
        <end position="269"/>
    </location>
</feature>
<dbReference type="OrthoDB" id="465609at2"/>
<dbReference type="Proteomes" id="UP000231057">
    <property type="component" value="Chromosome"/>
</dbReference>
<feature type="region of interest" description="Disordered" evidence="1">
    <location>
        <begin position="232"/>
        <end position="293"/>
    </location>
</feature>
<dbReference type="KEGG" id="slw:BRW62_04070"/>
<evidence type="ECO:0000313" key="3">
    <source>
        <dbReference type="EMBL" id="ATS18060.1"/>
    </source>
</evidence>
<evidence type="ECO:0000313" key="4">
    <source>
        <dbReference type="Proteomes" id="UP000231057"/>
    </source>
</evidence>
<feature type="region of interest" description="Disordered" evidence="1">
    <location>
        <begin position="115"/>
        <end position="162"/>
    </location>
</feature>
<proteinExistence type="predicted"/>
<evidence type="ECO:0000256" key="1">
    <source>
        <dbReference type="SAM" id="MobiDB-lite"/>
    </source>
</evidence>
<keyword evidence="2" id="KW-0472">Membrane</keyword>
<protein>
    <submittedName>
        <fullName evidence="3">Uncharacterized protein</fullName>
    </submittedName>
</protein>
<evidence type="ECO:0000256" key="2">
    <source>
        <dbReference type="SAM" id="Phobius"/>
    </source>
</evidence>